<dbReference type="EMBL" id="UZAH01026613">
    <property type="protein sequence ID" value="VDO83123.1"/>
    <property type="molecule type" value="Genomic_DNA"/>
</dbReference>
<name>A0A183FQH1_HELPZ</name>
<proteinExistence type="predicted"/>
<evidence type="ECO:0000313" key="3">
    <source>
        <dbReference type="Proteomes" id="UP000050761"/>
    </source>
</evidence>
<feature type="compositionally biased region" description="Polar residues" evidence="1">
    <location>
        <begin position="104"/>
        <end position="114"/>
    </location>
</feature>
<dbReference type="SUPFAM" id="SSF50630">
    <property type="entry name" value="Acid proteases"/>
    <property type="match status" value="1"/>
</dbReference>
<keyword evidence="3" id="KW-1185">Reference proteome</keyword>
<feature type="compositionally biased region" description="Basic and acidic residues" evidence="1">
    <location>
        <begin position="121"/>
        <end position="134"/>
    </location>
</feature>
<evidence type="ECO:0000256" key="1">
    <source>
        <dbReference type="SAM" id="MobiDB-lite"/>
    </source>
</evidence>
<feature type="region of interest" description="Disordered" evidence="1">
    <location>
        <begin position="104"/>
        <end position="190"/>
    </location>
</feature>
<reference evidence="2 3" key="1">
    <citation type="submission" date="2018-11" db="EMBL/GenBank/DDBJ databases">
        <authorList>
            <consortium name="Pathogen Informatics"/>
        </authorList>
    </citation>
    <scope>NUCLEOTIDE SEQUENCE [LARGE SCALE GENOMIC DNA]</scope>
</reference>
<gene>
    <name evidence="2" type="ORF">HPBE_LOCUS9984</name>
</gene>
<accession>A0A3P7ZXJ0</accession>
<evidence type="ECO:0000313" key="4">
    <source>
        <dbReference type="WBParaSite" id="HPBE_0000998301-mRNA-1"/>
    </source>
</evidence>
<dbReference type="Proteomes" id="UP000050761">
    <property type="component" value="Unassembled WGS sequence"/>
</dbReference>
<protein>
    <submittedName>
        <fullName evidence="4">Peptidase A2 domain-containing protein</fullName>
    </submittedName>
</protein>
<dbReference type="WBParaSite" id="HPBE_0000998301-mRNA-1">
    <property type="protein sequence ID" value="HPBE_0000998301-mRNA-1"/>
    <property type="gene ID" value="HPBE_0000998301"/>
</dbReference>
<feature type="compositionally biased region" description="Polar residues" evidence="1">
    <location>
        <begin position="181"/>
        <end position="190"/>
    </location>
</feature>
<sequence length="190" mass="20917">MTRTALLDTGSQVSIKALQMLVNALQKGYDLNADVEEIDLDRCKAVYDASGNLMSFNGAVRLTIQVSKGTRHRISLFVMTGDDDVIVLGMNALRTLGWNLPPFEQSSRGRTEVSSGRRYQHKEANAKGAAERQQKSKASKTVTVTQRLCLKPGETKDVSQRCDDMKQDGVPRSSGEIFQDTEGQGAQHQI</sequence>
<dbReference type="InterPro" id="IPR021109">
    <property type="entry name" value="Peptidase_aspartic_dom_sf"/>
</dbReference>
<dbReference type="AlphaFoldDB" id="A0A183FQH1"/>
<accession>A0A183FQH1</accession>
<evidence type="ECO:0000313" key="2">
    <source>
        <dbReference type="EMBL" id="VDO83123.1"/>
    </source>
</evidence>
<organism evidence="3 4">
    <name type="scientific">Heligmosomoides polygyrus</name>
    <name type="common">Parasitic roundworm</name>
    <dbReference type="NCBI Taxonomy" id="6339"/>
    <lineage>
        <taxon>Eukaryota</taxon>
        <taxon>Metazoa</taxon>
        <taxon>Ecdysozoa</taxon>
        <taxon>Nematoda</taxon>
        <taxon>Chromadorea</taxon>
        <taxon>Rhabditida</taxon>
        <taxon>Rhabditina</taxon>
        <taxon>Rhabditomorpha</taxon>
        <taxon>Strongyloidea</taxon>
        <taxon>Heligmosomidae</taxon>
        <taxon>Heligmosomoides</taxon>
    </lineage>
</organism>
<dbReference type="OrthoDB" id="5875969at2759"/>
<feature type="compositionally biased region" description="Basic and acidic residues" evidence="1">
    <location>
        <begin position="153"/>
        <end position="169"/>
    </location>
</feature>
<reference evidence="4" key="2">
    <citation type="submission" date="2019-09" db="UniProtKB">
        <authorList>
            <consortium name="WormBaseParasite"/>
        </authorList>
    </citation>
    <scope>IDENTIFICATION</scope>
</reference>